<keyword evidence="2" id="KW-0963">Cytoplasm</keyword>
<dbReference type="PANTHER" id="PTHR32294">
    <property type="entry name" value="DNA POLYMERASE III SUBUNIT ALPHA"/>
    <property type="match status" value="1"/>
</dbReference>
<dbReference type="PANTHER" id="PTHR32294:SF4">
    <property type="entry name" value="ERROR-PRONE DNA POLYMERASE"/>
    <property type="match status" value="1"/>
</dbReference>
<dbReference type="InterPro" id="IPR004805">
    <property type="entry name" value="DnaE2/DnaE/PolC"/>
</dbReference>
<keyword evidence="3 12" id="KW-0808">Transferase</keyword>
<dbReference type="CDD" id="cd04485">
    <property type="entry name" value="DnaE_OBF"/>
    <property type="match status" value="1"/>
</dbReference>
<feature type="region of interest" description="Disordered" evidence="10">
    <location>
        <begin position="973"/>
        <end position="994"/>
    </location>
</feature>
<evidence type="ECO:0000256" key="9">
    <source>
        <dbReference type="ARBA" id="ARBA00049244"/>
    </source>
</evidence>
<evidence type="ECO:0000256" key="7">
    <source>
        <dbReference type="ARBA" id="ARBA00022932"/>
    </source>
</evidence>
<comment type="catalytic activity">
    <reaction evidence="9">
        <text>DNA(n) + a 2'-deoxyribonucleoside 5'-triphosphate = DNA(n+1) + diphosphate</text>
        <dbReference type="Rhea" id="RHEA:22508"/>
        <dbReference type="Rhea" id="RHEA-COMP:17339"/>
        <dbReference type="Rhea" id="RHEA-COMP:17340"/>
        <dbReference type="ChEBI" id="CHEBI:33019"/>
        <dbReference type="ChEBI" id="CHEBI:61560"/>
        <dbReference type="ChEBI" id="CHEBI:173112"/>
        <dbReference type="EC" id="2.7.7.7"/>
    </reaction>
</comment>
<dbReference type="InterPro" id="IPR004013">
    <property type="entry name" value="PHP_dom"/>
</dbReference>
<dbReference type="NCBIfam" id="TIGR00594">
    <property type="entry name" value="polc"/>
    <property type="match status" value="1"/>
</dbReference>
<comment type="caution">
    <text evidence="12">The sequence shown here is derived from an EMBL/GenBank/DDBJ whole genome shotgun (WGS) entry which is preliminary data.</text>
</comment>
<proteinExistence type="predicted"/>
<evidence type="ECO:0000256" key="3">
    <source>
        <dbReference type="ARBA" id="ARBA00022679"/>
    </source>
</evidence>
<feature type="domain" description="Polymerase/histidinol phosphatase N-terminal" evidence="11">
    <location>
        <begin position="6"/>
        <end position="73"/>
    </location>
</feature>
<keyword evidence="4 12" id="KW-0548">Nucleotidyltransferase</keyword>
<sequence>MAPPFPHLNMCSAYSMRYGTAFPRTLVSRAAEHGMDILALTDRDGLYGAIKHAQACAEAGISPVFGVNLALDVPASAFTPVPGIRTPRPRTGPNAEDRVTVLARGKGWSRLCRLVTAAHYAGERGAPKVTRELVGQWAGGPGGDHGFGAEDGLVVLLGPRSDVGRAVAERRDEHARTLLGLWRAAVPGVVIELVDQYGFRDAITAVRMLGLAESMGVPAVLTNAARYLDPADHQVGDVLDAARQLVPLHPRHLDRTTSHAYLKSTKEMWQVAAKVCGADQERVARLLFTTRRLAEACSMEPVELLALKTGNWHLPEIGRDPVPLLRHRAEDGLISRGLNRSDDARERLQAELSIIEQKRLSGYFIAVAGITDMIRGMGIRCAIRGSGAGSLVNYLIGIGEVNPLDHGLLMERFLSEGRIGLPDIDVDVESARRLDCYKAIFDQYGEARVACVSMMETYRARSAIRDVAGAMGLPPHEIDAIAKAFPHIRARQITASLSDLPELRESRLGEAGLDRVFRLAEKLDGLPRHIALHPCGVLIGNSGLRDRTPVERSLLEFPMSQFDKDDVEEAGLLKLDVLGVRMQSALAYALGEIKRVDDVVVELDIQQGDDHPDVQPNVQYVPHDDQETYDMICASRTLGCFQIESPGQRELVAKLEPRTMHDLIVDISLFRPGPVNSDMVTPYLEARHGWRQPYYPHEGLRDALKETHGVVVFHEQVLRIIEVMTGRDLSFAEKLRRTLDTPEGRQRVRRTFVPMAKANGFDDAAVERAWQVLDAFGAFGFCKAHAAAFALPTYQSAWLKRHHAAAFFAGVLTHEPGMYPPRVIIDEARQCGIKILPLDINKSGKDWRVERLGLRVRPSALEGPQPRREFKIEEIGKGYALRVPFSAIKGVSEAEVERMVAGQPYTSLADFWDRARPSRPTIERIVQVGGLDALHDLHPGGPRWRPGELTRRDLIAQVGALDRASAIGVRAGPRKSRRYTARPSPVDQPSVQLPLGFSEHLPPGELPEMTETEMVEAELEILGIDISRHIISFHDELLDAIGVVRSRDLLAQRNGAKILVAGVKVATQTPAVRSGQRVIFTTLDDSTGPIDLTFFESVQGRCASTVFGSWLMLARGVVRRTGTRAVSMRAVDCWNLTDLDALWRSQGIEAVRAHLARAPEELAGVGGGKIEYANGFRLSPYADLGPAIANPPRQLWHASQGSSGPTAA</sequence>
<reference evidence="12 13" key="1">
    <citation type="submission" date="2024-10" db="EMBL/GenBank/DDBJ databases">
        <authorList>
            <person name="Topkara A.R."/>
            <person name="Saygin H."/>
        </authorList>
    </citation>
    <scope>NUCLEOTIDE SEQUENCE [LARGE SCALE GENOMIC DNA]</scope>
    <source>
        <strain evidence="12 13">M3C6</strain>
    </source>
</reference>
<dbReference type="InterPro" id="IPR003141">
    <property type="entry name" value="Pol/His_phosphatase_N"/>
</dbReference>
<evidence type="ECO:0000256" key="2">
    <source>
        <dbReference type="ARBA" id="ARBA00022490"/>
    </source>
</evidence>
<accession>A0ABW7AFL4</accession>
<dbReference type="Gene3D" id="1.10.150.870">
    <property type="match status" value="1"/>
</dbReference>
<evidence type="ECO:0000313" key="12">
    <source>
        <dbReference type="EMBL" id="MFG1705236.1"/>
    </source>
</evidence>
<dbReference type="Gene3D" id="3.20.20.140">
    <property type="entry name" value="Metal-dependent hydrolases"/>
    <property type="match status" value="1"/>
</dbReference>
<evidence type="ECO:0000259" key="11">
    <source>
        <dbReference type="SMART" id="SM00481"/>
    </source>
</evidence>
<dbReference type="Pfam" id="PF02811">
    <property type="entry name" value="PHP"/>
    <property type="match status" value="1"/>
</dbReference>
<keyword evidence="5" id="KW-0235">DNA replication</keyword>
<dbReference type="RefSeq" id="WP_393167067.1">
    <property type="nucleotide sequence ID" value="NZ_JBICRM010000010.1"/>
</dbReference>
<dbReference type="Pfam" id="PF17657">
    <property type="entry name" value="DNA_pol3_finger"/>
    <property type="match status" value="1"/>
</dbReference>
<dbReference type="SMART" id="SM00481">
    <property type="entry name" value="POLIIIAc"/>
    <property type="match status" value="1"/>
</dbReference>
<dbReference type="Gene3D" id="1.10.10.1600">
    <property type="entry name" value="Bacterial DNA polymerase III alpha subunit, thumb domain"/>
    <property type="match status" value="1"/>
</dbReference>
<dbReference type="InterPro" id="IPR040982">
    <property type="entry name" value="DNA_pol3_finger"/>
</dbReference>
<dbReference type="EMBL" id="JBICRM010000010">
    <property type="protein sequence ID" value="MFG1705236.1"/>
    <property type="molecule type" value="Genomic_DNA"/>
</dbReference>
<evidence type="ECO:0000256" key="10">
    <source>
        <dbReference type="SAM" id="MobiDB-lite"/>
    </source>
</evidence>
<dbReference type="InterPro" id="IPR029460">
    <property type="entry name" value="DNAPol_HHH"/>
</dbReference>
<dbReference type="GO" id="GO:0003887">
    <property type="term" value="F:DNA-directed DNA polymerase activity"/>
    <property type="evidence" value="ECO:0007669"/>
    <property type="project" value="UniProtKB-EC"/>
</dbReference>
<dbReference type="InterPro" id="IPR011708">
    <property type="entry name" value="DNA_pol3_alpha_NTPase_dom"/>
</dbReference>
<dbReference type="CDD" id="cd07431">
    <property type="entry name" value="PHP_PolIIIA"/>
    <property type="match status" value="1"/>
</dbReference>
<evidence type="ECO:0000256" key="5">
    <source>
        <dbReference type="ARBA" id="ARBA00022705"/>
    </source>
</evidence>
<evidence type="ECO:0000256" key="1">
    <source>
        <dbReference type="ARBA" id="ARBA00012417"/>
    </source>
</evidence>
<dbReference type="Proteomes" id="UP001603978">
    <property type="component" value="Unassembled WGS sequence"/>
</dbReference>
<dbReference type="EC" id="2.7.7.7" evidence="1"/>
<organism evidence="12 13">
    <name type="scientific">Nonomuraea marmarensis</name>
    <dbReference type="NCBI Taxonomy" id="3351344"/>
    <lineage>
        <taxon>Bacteria</taxon>
        <taxon>Bacillati</taxon>
        <taxon>Actinomycetota</taxon>
        <taxon>Actinomycetes</taxon>
        <taxon>Streptosporangiales</taxon>
        <taxon>Streptosporangiaceae</taxon>
        <taxon>Nonomuraea</taxon>
    </lineage>
</organism>
<dbReference type="Pfam" id="PF14579">
    <property type="entry name" value="HHH_6"/>
    <property type="match status" value="1"/>
</dbReference>
<evidence type="ECO:0000256" key="4">
    <source>
        <dbReference type="ARBA" id="ARBA00022695"/>
    </source>
</evidence>
<evidence type="ECO:0000256" key="6">
    <source>
        <dbReference type="ARBA" id="ARBA00022763"/>
    </source>
</evidence>
<name>A0ABW7AFL4_9ACTN</name>
<protein>
    <recommendedName>
        <fullName evidence="1">DNA-directed DNA polymerase</fullName>
        <ecNumber evidence="1">2.7.7.7</ecNumber>
    </recommendedName>
</protein>
<evidence type="ECO:0000256" key="8">
    <source>
        <dbReference type="ARBA" id="ARBA00023204"/>
    </source>
</evidence>
<dbReference type="Pfam" id="PF07733">
    <property type="entry name" value="DNA_pol3_alpha"/>
    <property type="match status" value="1"/>
</dbReference>
<keyword evidence="7" id="KW-0239">DNA-directed DNA polymerase</keyword>
<gene>
    <name evidence="12" type="ORF">ACFLIM_18780</name>
</gene>
<evidence type="ECO:0000313" key="13">
    <source>
        <dbReference type="Proteomes" id="UP001603978"/>
    </source>
</evidence>
<keyword evidence="13" id="KW-1185">Reference proteome</keyword>
<dbReference type="InterPro" id="IPR041931">
    <property type="entry name" value="DNA_pol3_alpha_thumb_dom"/>
</dbReference>
<keyword evidence="6" id="KW-0227">DNA damage</keyword>
<keyword evidence="8" id="KW-0234">DNA repair</keyword>